<proteinExistence type="predicted"/>
<dbReference type="SUPFAM" id="SSF54523">
    <property type="entry name" value="Pili subunits"/>
    <property type="match status" value="1"/>
</dbReference>
<organism evidence="1">
    <name type="scientific">hydrothermal vent metagenome</name>
    <dbReference type="NCBI Taxonomy" id="652676"/>
    <lineage>
        <taxon>unclassified sequences</taxon>
        <taxon>metagenomes</taxon>
        <taxon>ecological metagenomes</taxon>
    </lineage>
</organism>
<dbReference type="AlphaFoldDB" id="A0A1W1CVM9"/>
<dbReference type="EMBL" id="FPHN01000281">
    <property type="protein sequence ID" value="SFV69777.1"/>
    <property type="molecule type" value="Genomic_DNA"/>
</dbReference>
<dbReference type="InterPro" id="IPR012902">
    <property type="entry name" value="N_methyl_site"/>
</dbReference>
<accession>A0A1W1CVM9</accession>
<dbReference type="NCBIfam" id="TIGR02532">
    <property type="entry name" value="IV_pilin_GFxxxE"/>
    <property type="match status" value="1"/>
</dbReference>
<reference evidence="1" key="1">
    <citation type="submission" date="2016-10" db="EMBL/GenBank/DDBJ databases">
        <authorList>
            <person name="de Groot N.N."/>
        </authorList>
    </citation>
    <scope>NUCLEOTIDE SEQUENCE</scope>
</reference>
<evidence type="ECO:0000313" key="1">
    <source>
        <dbReference type="EMBL" id="SFV69777.1"/>
    </source>
</evidence>
<name>A0A1W1CVM9_9ZZZZ</name>
<evidence type="ECO:0008006" key="2">
    <source>
        <dbReference type="Google" id="ProtNLM"/>
    </source>
</evidence>
<dbReference type="Gene3D" id="3.30.700.10">
    <property type="entry name" value="Glycoprotein, Type 4 Pilin"/>
    <property type="match status" value="1"/>
</dbReference>
<dbReference type="Pfam" id="PF07963">
    <property type="entry name" value="N_methyl"/>
    <property type="match status" value="1"/>
</dbReference>
<sequence length="304" mass="33930">MKKAFSLIEVIFVLVILGIVASISSQIIVQVYESYIVQNALYKTSTKTELVANQIVNRLTYVIDGTTIAKDTNNPGTVEGTNWIKLENIPTTDNNFTTIEWIGYDNDSFTAGGTPYWSGVSNYETASRNSFITPGSQLGKVATIMNNLSDGEVDLSSNHPAGLIFTQKAKEYRASKPYSPMCMGLIDSNTSCIFRVVRNGDNNLSFPDALPKIVSERYKLAWSAYALVPEKNSENDYNLSLYYNYQPWNNENYEDNGTKKLLMNNVSVFKFTENGGVIQLKLCAFEKIGKDTKISSCKEKAIIR</sequence>
<gene>
    <name evidence="1" type="ORF">MNB_SV-14-35</name>
</gene>
<protein>
    <recommendedName>
        <fullName evidence="2">Type II secretion system protein</fullName>
    </recommendedName>
</protein>
<dbReference type="InterPro" id="IPR045584">
    <property type="entry name" value="Pilin-like"/>
</dbReference>